<organism evidence="1 2">
    <name type="scientific">Daphnia galeata</name>
    <dbReference type="NCBI Taxonomy" id="27404"/>
    <lineage>
        <taxon>Eukaryota</taxon>
        <taxon>Metazoa</taxon>
        <taxon>Ecdysozoa</taxon>
        <taxon>Arthropoda</taxon>
        <taxon>Crustacea</taxon>
        <taxon>Branchiopoda</taxon>
        <taxon>Diplostraca</taxon>
        <taxon>Cladocera</taxon>
        <taxon>Anomopoda</taxon>
        <taxon>Daphniidae</taxon>
        <taxon>Daphnia</taxon>
    </lineage>
</organism>
<dbReference type="EMBL" id="CAKKLH010000020">
    <property type="protein sequence ID" value="CAH0099497.1"/>
    <property type="molecule type" value="Genomic_DNA"/>
</dbReference>
<gene>
    <name evidence="1" type="ORF">DGAL_LOCUS1636</name>
</gene>
<dbReference type="AlphaFoldDB" id="A0A8J2RGX2"/>
<keyword evidence="2" id="KW-1185">Reference proteome</keyword>
<protein>
    <submittedName>
        <fullName evidence="1">Uncharacterized protein</fullName>
    </submittedName>
</protein>
<evidence type="ECO:0000313" key="1">
    <source>
        <dbReference type="EMBL" id="CAH0099497.1"/>
    </source>
</evidence>
<dbReference type="OrthoDB" id="1929172at2759"/>
<evidence type="ECO:0000313" key="2">
    <source>
        <dbReference type="Proteomes" id="UP000789390"/>
    </source>
</evidence>
<proteinExistence type="predicted"/>
<reference evidence="1" key="1">
    <citation type="submission" date="2021-11" db="EMBL/GenBank/DDBJ databases">
        <authorList>
            <person name="Schell T."/>
        </authorList>
    </citation>
    <scope>NUCLEOTIDE SEQUENCE</scope>
    <source>
        <strain evidence="1">M5</strain>
    </source>
</reference>
<name>A0A8J2RGX2_9CRUS</name>
<accession>A0A8J2RGX2</accession>
<comment type="caution">
    <text evidence="1">The sequence shown here is derived from an EMBL/GenBank/DDBJ whole genome shotgun (WGS) entry which is preliminary data.</text>
</comment>
<sequence length="119" mass="13505">MQDLKDIVVHDTRFGFTFEVTEGGFWEIDSNIVVPNGHTIEYGEQVGNGKSAFKANMDELCDCYDSKIFMFTKVDVGEPTAVIHIEAANGNNPKLEEITNRLSGALRKMKHEQYFMNLR</sequence>
<dbReference type="Proteomes" id="UP000789390">
    <property type="component" value="Unassembled WGS sequence"/>
</dbReference>